<dbReference type="Pfam" id="PF00481">
    <property type="entry name" value="PP2C"/>
    <property type="match status" value="1"/>
</dbReference>
<dbReference type="FunFam" id="3.60.40.10:FF:000051">
    <property type="entry name" value="Protein phosphatase 2C-like protein"/>
    <property type="match status" value="1"/>
</dbReference>
<dbReference type="InterPro" id="IPR000222">
    <property type="entry name" value="PP2C_BS"/>
</dbReference>
<dbReference type="EMBL" id="CAJJDN010000014">
    <property type="protein sequence ID" value="CAD8060414.1"/>
    <property type="molecule type" value="Genomic_DNA"/>
</dbReference>
<evidence type="ECO:0000259" key="3">
    <source>
        <dbReference type="PROSITE" id="PS51746"/>
    </source>
</evidence>
<evidence type="ECO:0000313" key="5">
    <source>
        <dbReference type="Proteomes" id="UP000692954"/>
    </source>
</evidence>
<keyword evidence="2" id="KW-0378">Hydrolase</keyword>
<dbReference type="AlphaFoldDB" id="A0A8S1LBM8"/>
<dbReference type="PROSITE" id="PS01032">
    <property type="entry name" value="PPM_1"/>
    <property type="match status" value="1"/>
</dbReference>
<dbReference type="InterPro" id="IPR001932">
    <property type="entry name" value="PPM-type_phosphatase-like_dom"/>
</dbReference>
<keyword evidence="5" id="KW-1185">Reference proteome</keyword>
<dbReference type="SMART" id="SM00332">
    <property type="entry name" value="PP2Cc"/>
    <property type="match status" value="1"/>
</dbReference>
<dbReference type="PANTHER" id="PTHR47992">
    <property type="entry name" value="PROTEIN PHOSPHATASE"/>
    <property type="match status" value="1"/>
</dbReference>
<accession>A0A8S1LBM8</accession>
<dbReference type="OrthoDB" id="10264738at2759"/>
<dbReference type="GO" id="GO:0004722">
    <property type="term" value="F:protein serine/threonine phosphatase activity"/>
    <property type="evidence" value="ECO:0007669"/>
    <property type="project" value="InterPro"/>
</dbReference>
<dbReference type="Proteomes" id="UP000692954">
    <property type="component" value="Unassembled WGS sequence"/>
</dbReference>
<evidence type="ECO:0000256" key="2">
    <source>
        <dbReference type="RuleBase" id="RU003465"/>
    </source>
</evidence>
<comment type="similarity">
    <text evidence="2">Belongs to the PP2C family.</text>
</comment>
<proteinExistence type="inferred from homology"/>
<dbReference type="GO" id="GO:0016020">
    <property type="term" value="C:membrane"/>
    <property type="evidence" value="ECO:0007669"/>
    <property type="project" value="UniProtKB-SubCell"/>
</dbReference>
<dbReference type="GO" id="GO:0043169">
    <property type="term" value="F:cation binding"/>
    <property type="evidence" value="ECO:0007669"/>
    <property type="project" value="InterPro"/>
</dbReference>
<protein>
    <recommendedName>
        <fullName evidence="3">PPM-type phosphatase domain-containing protein</fullName>
    </recommendedName>
</protein>
<name>A0A8S1LBM8_9CILI</name>
<comment type="caution">
    <text evidence="4">The sequence shown here is derived from an EMBL/GenBank/DDBJ whole genome shotgun (WGS) entry which is preliminary data.</text>
</comment>
<sequence length="289" mass="33174">MKYYRTLAGQTNRKKLKINQDSLIVKKYLCNQIDWHLFGVFDGHGQNGHIISQLISRLMPKVLEYKLIENRTSNTNDIKQILINTFQHIENDLVDNSNIACNFSGSTAIVTLLMGSKIYCANVGDSRAVFFYRLGDTWFNRALSFDHKPNKQIELKRIIGQGGRVEQSFFDGKRQGAYRVWLPHDEIPGLAMSRSIGDLVAKQVGVIAEPEILRFKIPNNGFILIGSDGLWDKMDYESIQKILHIYYPPLNQIDVESAIQRILGETYTKWDQMDSARDDITIILIYVEI</sequence>
<feature type="domain" description="PPM-type phosphatase" evidence="3">
    <location>
        <begin position="5"/>
        <end position="287"/>
    </location>
</feature>
<dbReference type="PROSITE" id="PS51746">
    <property type="entry name" value="PPM_2"/>
    <property type="match status" value="1"/>
</dbReference>
<reference evidence="4" key="1">
    <citation type="submission" date="2021-01" db="EMBL/GenBank/DDBJ databases">
        <authorList>
            <consortium name="Genoscope - CEA"/>
            <person name="William W."/>
        </authorList>
    </citation>
    <scope>NUCLEOTIDE SEQUENCE</scope>
</reference>
<comment type="subcellular location">
    <subcellularLocation>
        <location evidence="1">Membrane</location>
        <topology evidence="1">Peripheral membrane protein</topology>
    </subcellularLocation>
</comment>
<evidence type="ECO:0000313" key="4">
    <source>
        <dbReference type="EMBL" id="CAD8060414.1"/>
    </source>
</evidence>
<dbReference type="CDD" id="cd00143">
    <property type="entry name" value="PP2Cc"/>
    <property type="match status" value="1"/>
</dbReference>
<gene>
    <name evidence="4" type="ORF">PSON_ATCC_30995.1.T0140272</name>
</gene>
<evidence type="ECO:0000256" key="1">
    <source>
        <dbReference type="ARBA" id="ARBA00004170"/>
    </source>
</evidence>
<dbReference type="InterPro" id="IPR015655">
    <property type="entry name" value="PP2C"/>
</dbReference>
<keyword evidence="2" id="KW-0904">Protein phosphatase</keyword>
<organism evidence="4 5">
    <name type="scientific">Paramecium sonneborni</name>
    <dbReference type="NCBI Taxonomy" id="65129"/>
    <lineage>
        <taxon>Eukaryota</taxon>
        <taxon>Sar</taxon>
        <taxon>Alveolata</taxon>
        <taxon>Ciliophora</taxon>
        <taxon>Intramacronucleata</taxon>
        <taxon>Oligohymenophorea</taxon>
        <taxon>Peniculida</taxon>
        <taxon>Parameciidae</taxon>
        <taxon>Paramecium</taxon>
    </lineage>
</organism>